<reference evidence="8" key="1">
    <citation type="submission" date="2020-04" db="EMBL/GenBank/DDBJ databases">
        <authorList>
            <person name="Sombolestani A."/>
        </authorList>
    </citation>
    <scope>NUCLEOTIDE SEQUENCE</scope>
    <source>
        <strain evidence="8">LMG 1745</strain>
    </source>
</reference>
<feature type="transmembrane region" description="Helical" evidence="6">
    <location>
        <begin position="177"/>
        <end position="198"/>
    </location>
</feature>
<evidence type="ECO:0000256" key="3">
    <source>
        <dbReference type="ARBA" id="ARBA00022692"/>
    </source>
</evidence>
<dbReference type="InterPro" id="IPR020846">
    <property type="entry name" value="MFS_dom"/>
</dbReference>
<feature type="transmembrane region" description="Helical" evidence="6">
    <location>
        <begin position="282"/>
        <end position="300"/>
    </location>
</feature>
<evidence type="ECO:0000256" key="6">
    <source>
        <dbReference type="SAM" id="Phobius"/>
    </source>
</evidence>
<reference evidence="8" key="2">
    <citation type="submission" date="2020-11" db="EMBL/GenBank/DDBJ databases">
        <title>Description of novel Gluconobacter species.</title>
        <authorList>
            <person name="Cleenwerck I."/>
            <person name="Cnockaert M."/>
            <person name="Borremans W."/>
            <person name="Wieme A.D."/>
            <person name="De Vuyst L."/>
            <person name="Vandamme P."/>
        </authorList>
    </citation>
    <scope>NUCLEOTIDE SEQUENCE</scope>
    <source>
        <strain evidence="8">LMG 1745</strain>
    </source>
</reference>
<dbReference type="InterPro" id="IPR050189">
    <property type="entry name" value="MFS_Efflux_Transporters"/>
</dbReference>
<evidence type="ECO:0000259" key="7">
    <source>
        <dbReference type="PROSITE" id="PS50850"/>
    </source>
</evidence>
<evidence type="ECO:0000256" key="1">
    <source>
        <dbReference type="ARBA" id="ARBA00004651"/>
    </source>
</evidence>
<feature type="transmembrane region" description="Helical" evidence="6">
    <location>
        <begin position="21"/>
        <end position="46"/>
    </location>
</feature>
<feature type="transmembrane region" description="Helical" evidence="6">
    <location>
        <begin position="306"/>
        <end position="326"/>
    </location>
</feature>
<keyword evidence="5 6" id="KW-0472">Membrane</keyword>
<feature type="transmembrane region" description="Helical" evidence="6">
    <location>
        <begin position="89"/>
        <end position="112"/>
    </location>
</feature>
<evidence type="ECO:0000256" key="4">
    <source>
        <dbReference type="ARBA" id="ARBA00022989"/>
    </source>
</evidence>
<evidence type="ECO:0000313" key="9">
    <source>
        <dbReference type="Proteomes" id="UP000662701"/>
    </source>
</evidence>
<feature type="transmembrane region" description="Helical" evidence="6">
    <location>
        <begin position="58"/>
        <end position="77"/>
    </location>
</feature>
<dbReference type="SUPFAM" id="SSF103473">
    <property type="entry name" value="MFS general substrate transporter"/>
    <property type="match status" value="1"/>
</dbReference>
<feature type="transmembrane region" description="Helical" evidence="6">
    <location>
        <begin position="371"/>
        <end position="390"/>
    </location>
</feature>
<protein>
    <submittedName>
        <fullName evidence="8">MFS transporter</fullName>
    </submittedName>
</protein>
<name>A0ABR9Z000_9PROT</name>
<dbReference type="Gene3D" id="1.20.1250.20">
    <property type="entry name" value="MFS general substrate transporter like domains"/>
    <property type="match status" value="1"/>
</dbReference>
<sequence>MQLEQISLACEANAEREHLPLASLLALAAAGFLTILTETLPAGLLPQISDDLHISQELAGQLVTVYAIGSLVAAIPLTSATQRMRRRPLLLTAIAGFAVANVVTAIASSYAFVVAARLLAGVSAGVLWALLAGYASRMVVPQLEGRAIAVAMVGTPLALSIGVPAGTFLGAWVGWRISFGIMSGLTLLLIGWTCLKVPDFPGADREKRISLAKVWTMPGIRPILMVTLAFVLAHNILYTYIAPYLAQSGMVAQTDRVLLVFGVAALLGIWVVGALIDRRLRLLTLGAIILFFMAMLILGLGRSEPMAVYSGVTVWGLAFGGVATLFQTASAKAARSGADVAQSMIVTVWNLAIAGGGIVGGLILGELGSVALVWSLLPLLTASFFIVRLTDAFGAR</sequence>
<dbReference type="PANTHER" id="PTHR43124:SF3">
    <property type="entry name" value="CHLORAMPHENICOL EFFLUX PUMP RV0191"/>
    <property type="match status" value="1"/>
</dbReference>
<feature type="domain" description="Major facilitator superfamily (MFS) profile" evidence="7">
    <location>
        <begin position="23"/>
        <end position="393"/>
    </location>
</feature>
<feature type="transmembrane region" description="Helical" evidence="6">
    <location>
        <begin position="347"/>
        <end position="365"/>
    </location>
</feature>
<evidence type="ECO:0000256" key="2">
    <source>
        <dbReference type="ARBA" id="ARBA00022475"/>
    </source>
</evidence>
<gene>
    <name evidence="8" type="ORF">HKD19_14515</name>
</gene>
<dbReference type="Proteomes" id="UP000662701">
    <property type="component" value="Unassembled WGS sequence"/>
</dbReference>
<keyword evidence="9" id="KW-1185">Reference proteome</keyword>
<feature type="transmembrane region" description="Helical" evidence="6">
    <location>
        <begin position="147"/>
        <end position="171"/>
    </location>
</feature>
<proteinExistence type="predicted"/>
<feature type="transmembrane region" description="Helical" evidence="6">
    <location>
        <begin position="219"/>
        <end position="237"/>
    </location>
</feature>
<dbReference type="Pfam" id="PF07690">
    <property type="entry name" value="MFS_1"/>
    <property type="match status" value="1"/>
</dbReference>
<dbReference type="InterPro" id="IPR036259">
    <property type="entry name" value="MFS_trans_sf"/>
</dbReference>
<organism evidence="8 9">
    <name type="scientific">Gluconobacter cadivus</name>
    <dbReference type="NCBI Taxonomy" id="2728101"/>
    <lineage>
        <taxon>Bacteria</taxon>
        <taxon>Pseudomonadati</taxon>
        <taxon>Pseudomonadota</taxon>
        <taxon>Alphaproteobacteria</taxon>
        <taxon>Acetobacterales</taxon>
        <taxon>Acetobacteraceae</taxon>
        <taxon>Gluconobacter</taxon>
    </lineage>
</organism>
<comment type="subcellular location">
    <subcellularLocation>
        <location evidence="1">Cell membrane</location>
        <topology evidence="1">Multi-pass membrane protein</topology>
    </subcellularLocation>
</comment>
<evidence type="ECO:0000256" key="5">
    <source>
        <dbReference type="ARBA" id="ARBA00023136"/>
    </source>
</evidence>
<comment type="caution">
    <text evidence="8">The sequence shown here is derived from an EMBL/GenBank/DDBJ whole genome shotgun (WGS) entry which is preliminary data.</text>
</comment>
<accession>A0ABR9Z000</accession>
<keyword evidence="2" id="KW-1003">Cell membrane</keyword>
<feature type="transmembrane region" description="Helical" evidence="6">
    <location>
        <begin position="118"/>
        <end position="135"/>
    </location>
</feature>
<dbReference type="InterPro" id="IPR011701">
    <property type="entry name" value="MFS"/>
</dbReference>
<dbReference type="CDD" id="cd17324">
    <property type="entry name" value="MFS_NepI_like"/>
    <property type="match status" value="1"/>
</dbReference>
<dbReference type="RefSeq" id="WP_194263474.1">
    <property type="nucleotide sequence ID" value="NZ_JABCQH010000024.1"/>
</dbReference>
<feature type="transmembrane region" description="Helical" evidence="6">
    <location>
        <begin position="257"/>
        <end position="275"/>
    </location>
</feature>
<dbReference type="PROSITE" id="PS50850">
    <property type="entry name" value="MFS"/>
    <property type="match status" value="1"/>
</dbReference>
<keyword evidence="3 6" id="KW-0812">Transmembrane</keyword>
<keyword evidence="4 6" id="KW-1133">Transmembrane helix</keyword>
<dbReference type="PANTHER" id="PTHR43124">
    <property type="entry name" value="PURINE EFFLUX PUMP PBUE"/>
    <property type="match status" value="1"/>
</dbReference>
<evidence type="ECO:0000313" key="8">
    <source>
        <dbReference type="EMBL" id="MBF0889746.1"/>
    </source>
</evidence>
<dbReference type="EMBL" id="JABCQH010000024">
    <property type="protein sequence ID" value="MBF0889746.1"/>
    <property type="molecule type" value="Genomic_DNA"/>
</dbReference>